<organism evidence="1 2">
    <name type="scientific">Sclerotinia sclerotiorum (strain ATCC 18683 / 1980 / Ss-1)</name>
    <name type="common">White mold</name>
    <name type="synonym">Whetzelinia sclerotiorum</name>
    <dbReference type="NCBI Taxonomy" id="665079"/>
    <lineage>
        <taxon>Eukaryota</taxon>
        <taxon>Fungi</taxon>
        <taxon>Dikarya</taxon>
        <taxon>Ascomycota</taxon>
        <taxon>Pezizomycotina</taxon>
        <taxon>Leotiomycetes</taxon>
        <taxon>Helotiales</taxon>
        <taxon>Sclerotiniaceae</taxon>
        <taxon>Sclerotinia</taxon>
    </lineage>
</organism>
<accession>A0A1D9Q861</accession>
<proteinExistence type="predicted"/>
<dbReference type="Gene3D" id="3.40.50.720">
    <property type="entry name" value="NAD(P)-binding Rossmann-like Domain"/>
    <property type="match status" value="1"/>
</dbReference>
<dbReference type="RefSeq" id="XP_001587337.1">
    <property type="nucleotide sequence ID" value="XM_001587287.1"/>
</dbReference>
<sequence>MAAAAKTHPQNLPLLITPETFQDCAYKATSANTGLGLEVTSHFARLGAETIIMAVRNLASAYCALADIESSTGIYGVA</sequence>
<dbReference type="VEuPathDB" id="FungiDB:sscle_07g059100"/>
<gene>
    <name evidence="1" type="ORF">sscle_07g059100</name>
</gene>
<protein>
    <submittedName>
        <fullName evidence="1">Uncharacterized protein</fullName>
    </submittedName>
</protein>
<dbReference type="EMBL" id="CP017820">
    <property type="protein sequence ID" value="APA11140.1"/>
    <property type="molecule type" value="Genomic_DNA"/>
</dbReference>
<evidence type="ECO:0000313" key="1">
    <source>
        <dbReference type="EMBL" id="APA11140.1"/>
    </source>
</evidence>
<dbReference type="AlphaFoldDB" id="A0A1D9Q861"/>
<name>A0A1D9Q861_SCLS1</name>
<reference evidence="2" key="1">
    <citation type="journal article" date="2017" name="Genome Biol. Evol.">
        <title>The complete genome sequence of the phytopathogenic fungus Sclerotinia sclerotiorum reveals insights into the genome architecture of broad host range pathogens.</title>
        <authorList>
            <person name="Derbyshire M."/>
            <person name="Denton-Giles M."/>
            <person name="Hegedus D."/>
            <person name="Seifbarghy S."/>
            <person name="Rollins J."/>
            <person name="van Kan J."/>
            <person name="Seidl M.F."/>
            <person name="Faino L."/>
            <person name="Mbengue M."/>
            <person name="Navaud O."/>
            <person name="Raffaele S."/>
            <person name="Hammond-Kosack K."/>
            <person name="Heard S."/>
            <person name="Oliver R."/>
        </authorList>
    </citation>
    <scope>NUCLEOTIDE SEQUENCE [LARGE SCALE GENOMIC DNA]</scope>
    <source>
        <strain evidence="2">ATCC 18683 / 1980 / Ss-1</strain>
    </source>
</reference>
<dbReference type="OrthoDB" id="542013at2759"/>
<dbReference type="KEGG" id="ssl:SS1G_11329"/>
<evidence type="ECO:0000313" key="2">
    <source>
        <dbReference type="Proteomes" id="UP000177798"/>
    </source>
</evidence>
<dbReference type="Proteomes" id="UP000177798">
    <property type="component" value="Chromosome 7"/>
</dbReference>